<proteinExistence type="predicted"/>
<evidence type="ECO:0000313" key="1">
    <source>
        <dbReference type="EMBL" id="MBO0345036.1"/>
    </source>
</evidence>
<sequence>MPHFLRAIRFDPSDTHVFTRAALPDEWAVPGSAVFACGAYGPLADIKGKGRQAFVSGFLGIGSFGFSTLVCIGEARPDEVEATSKGLAGYFLSDCGAPDVSSARQAAQDEVSYALELAADVPLNTLLAMRREVDETGNIREQFSVVSAPGETPHARIWDVVEEE</sequence>
<evidence type="ECO:0000313" key="2">
    <source>
        <dbReference type="Proteomes" id="UP000664779"/>
    </source>
</evidence>
<gene>
    <name evidence="1" type="ORF">J0X15_07390</name>
</gene>
<name>A0A939J881_9HYPH</name>
<accession>A0A939J881</accession>
<keyword evidence="2" id="KW-1185">Reference proteome</keyword>
<dbReference type="Pfam" id="PF20115">
    <property type="entry name" value="DUF6505"/>
    <property type="match status" value="1"/>
</dbReference>
<comment type="caution">
    <text evidence="1">The sequence shown here is derived from an EMBL/GenBank/DDBJ whole genome shotgun (WGS) entry which is preliminary data.</text>
</comment>
<protein>
    <submittedName>
        <fullName evidence="1">Uncharacterized protein</fullName>
    </submittedName>
</protein>
<organism evidence="1 2">
    <name type="scientific">Roseibium limicola</name>
    <dbReference type="NCBI Taxonomy" id="2816037"/>
    <lineage>
        <taxon>Bacteria</taxon>
        <taxon>Pseudomonadati</taxon>
        <taxon>Pseudomonadota</taxon>
        <taxon>Alphaproteobacteria</taxon>
        <taxon>Hyphomicrobiales</taxon>
        <taxon>Stappiaceae</taxon>
        <taxon>Roseibium</taxon>
    </lineage>
</organism>
<reference evidence="1" key="1">
    <citation type="submission" date="2021-03" db="EMBL/GenBank/DDBJ databases">
        <title>Roseibium sp. CAU 1637 isolated from Incheon.</title>
        <authorList>
            <person name="Kim W."/>
        </authorList>
    </citation>
    <scope>NUCLEOTIDE SEQUENCE</scope>
    <source>
        <strain evidence="1">CAU 1637</strain>
    </source>
</reference>
<dbReference type="Proteomes" id="UP000664779">
    <property type="component" value="Unassembled WGS sequence"/>
</dbReference>
<dbReference type="AlphaFoldDB" id="A0A939J881"/>
<dbReference type="RefSeq" id="WP_206939383.1">
    <property type="nucleotide sequence ID" value="NZ_JAFLNF010000003.1"/>
</dbReference>
<dbReference type="InterPro" id="IPR045442">
    <property type="entry name" value="DUF6505"/>
</dbReference>
<dbReference type="EMBL" id="JAFLNF010000003">
    <property type="protein sequence ID" value="MBO0345036.1"/>
    <property type="molecule type" value="Genomic_DNA"/>
</dbReference>